<dbReference type="Proteomes" id="UP001489004">
    <property type="component" value="Unassembled WGS sequence"/>
</dbReference>
<dbReference type="PANTHER" id="PTHR45642">
    <property type="entry name" value="GDSL ESTERASE/LIPASE EXL3"/>
    <property type="match status" value="1"/>
</dbReference>
<reference evidence="3 4" key="1">
    <citation type="journal article" date="2024" name="Nat. Commun.">
        <title>Phylogenomics reveals the evolutionary origins of lichenization in chlorophyte algae.</title>
        <authorList>
            <person name="Puginier C."/>
            <person name="Libourel C."/>
            <person name="Otte J."/>
            <person name="Skaloud P."/>
            <person name="Haon M."/>
            <person name="Grisel S."/>
            <person name="Petersen M."/>
            <person name="Berrin J.G."/>
            <person name="Delaux P.M."/>
            <person name="Dal Grande F."/>
            <person name="Keller J."/>
        </authorList>
    </citation>
    <scope>NUCLEOTIDE SEQUENCE [LARGE SCALE GENOMIC DNA]</scope>
    <source>
        <strain evidence="3 4">SAG 2043</strain>
    </source>
</reference>
<keyword evidence="4" id="KW-1185">Reference proteome</keyword>
<dbReference type="SUPFAM" id="SSF52266">
    <property type="entry name" value="SGNH hydrolase"/>
    <property type="match status" value="1"/>
</dbReference>
<dbReference type="InterPro" id="IPR036514">
    <property type="entry name" value="SGNH_hydro_sf"/>
</dbReference>
<evidence type="ECO:0000313" key="4">
    <source>
        <dbReference type="Proteomes" id="UP001489004"/>
    </source>
</evidence>
<organism evidence="3 4">
    <name type="scientific">[Myrmecia] bisecta</name>
    <dbReference type="NCBI Taxonomy" id="41462"/>
    <lineage>
        <taxon>Eukaryota</taxon>
        <taxon>Viridiplantae</taxon>
        <taxon>Chlorophyta</taxon>
        <taxon>core chlorophytes</taxon>
        <taxon>Trebouxiophyceae</taxon>
        <taxon>Trebouxiales</taxon>
        <taxon>Trebouxiaceae</taxon>
        <taxon>Myrmecia</taxon>
    </lineage>
</organism>
<keyword evidence="2" id="KW-0732">Signal</keyword>
<evidence type="ECO:0000256" key="1">
    <source>
        <dbReference type="ARBA" id="ARBA00008668"/>
    </source>
</evidence>
<dbReference type="EMBL" id="JALJOR010000009">
    <property type="protein sequence ID" value="KAK9811727.1"/>
    <property type="molecule type" value="Genomic_DNA"/>
</dbReference>
<dbReference type="PANTHER" id="PTHR45642:SF139">
    <property type="entry name" value="SGNH HYDROLASE-TYPE ESTERASE DOMAIN-CONTAINING PROTEIN"/>
    <property type="match status" value="1"/>
</dbReference>
<dbReference type="AlphaFoldDB" id="A0AAW1PSD8"/>
<evidence type="ECO:0000313" key="3">
    <source>
        <dbReference type="EMBL" id="KAK9811727.1"/>
    </source>
</evidence>
<sequence>MALLRRRHLAISVETDARDQPFEGEGPMSSFAAVVVVHLALSLLAIHPLHAAKLVVFGDSLSDNGSSFAACGSPPSPPYYMGRYSNGPIWVDQLASTYNLTSYLPKVPGDTANATVYVIVIGSNDIAAAAAQQNITVITWAANEVVANTVAAAAQLVAAGARNIVALATSPILLNNTAFIRYWDTNGLIQQIVAAAPASTDVVHSCLTNFTSLLVSPGMVVGNGTVCPSPETHIWWDGRHPSTRIHTQVASDLARLVHAAFPGVIGTLAPAPGPGPAVSAFSSAARKLLQAPLLPVK</sequence>
<dbReference type="InterPro" id="IPR050592">
    <property type="entry name" value="GDSL_lipolytic_enzyme"/>
</dbReference>
<comment type="similarity">
    <text evidence="1">Belongs to the 'GDSL' lipolytic enzyme family.</text>
</comment>
<dbReference type="Gene3D" id="3.40.50.1110">
    <property type="entry name" value="SGNH hydrolase"/>
    <property type="match status" value="2"/>
</dbReference>
<gene>
    <name evidence="3" type="ORF">WJX72_009140</name>
</gene>
<proteinExistence type="inferred from homology"/>
<protein>
    <recommendedName>
        <fullName evidence="5">SGNH hydrolase-type esterase domain-containing protein</fullName>
    </recommendedName>
</protein>
<dbReference type="Pfam" id="PF00657">
    <property type="entry name" value="Lipase_GDSL"/>
    <property type="match status" value="1"/>
</dbReference>
<accession>A0AAW1PSD8</accession>
<dbReference type="GO" id="GO:0016788">
    <property type="term" value="F:hydrolase activity, acting on ester bonds"/>
    <property type="evidence" value="ECO:0007669"/>
    <property type="project" value="InterPro"/>
</dbReference>
<name>A0AAW1PSD8_9CHLO</name>
<evidence type="ECO:0008006" key="5">
    <source>
        <dbReference type="Google" id="ProtNLM"/>
    </source>
</evidence>
<comment type="caution">
    <text evidence="3">The sequence shown here is derived from an EMBL/GenBank/DDBJ whole genome shotgun (WGS) entry which is preliminary data.</text>
</comment>
<evidence type="ECO:0000256" key="2">
    <source>
        <dbReference type="ARBA" id="ARBA00022729"/>
    </source>
</evidence>
<dbReference type="InterPro" id="IPR001087">
    <property type="entry name" value="GDSL"/>
</dbReference>